<comment type="caution">
    <text evidence="1">The sequence shown here is derived from an EMBL/GenBank/DDBJ whole genome shotgun (WGS) entry which is preliminary data.</text>
</comment>
<proteinExistence type="predicted"/>
<organism evidence="1 2">
    <name type="scientific">Photobacterium galatheae</name>
    <dbReference type="NCBI Taxonomy" id="1654360"/>
    <lineage>
        <taxon>Bacteria</taxon>
        <taxon>Pseudomonadati</taxon>
        <taxon>Pseudomonadota</taxon>
        <taxon>Gammaproteobacteria</taxon>
        <taxon>Vibrionales</taxon>
        <taxon>Vibrionaceae</taxon>
        <taxon>Photobacterium</taxon>
    </lineage>
</organism>
<dbReference type="EMBL" id="JMIB01000051">
    <property type="protein sequence ID" value="KDM89646.1"/>
    <property type="molecule type" value="Genomic_DNA"/>
</dbReference>
<dbReference type="OrthoDB" id="5816500at2"/>
<dbReference type="Proteomes" id="UP000027192">
    <property type="component" value="Unassembled WGS sequence"/>
</dbReference>
<keyword evidence="2" id="KW-1185">Reference proteome</keyword>
<gene>
    <name evidence="1" type="ORF">EA58_21455</name>
</gene>
<protein>
    <submittedName>
        <fullName evidence="1">Uncharacterized protein</fullName>
    </submittedName>
</protein>
<sequence>MHTDICFTNLSLNIHRPSVTIFQRTQVETSENLIAWKVIQHCPYRWHHPFCIEWEYSYQLADHDGNYSAVTPLPPRHRSETENQGLRISYAADQVVFTKTAASKYAEVVLLKNGRMIARQPFFPPAQTTFRLSETYYLCADLRVEEGAVIHSHNINASLTPFRVTGQERLNIIMTGGQPGIESTPICFQFS</sequence>
<dbReference type="RefSeq" id="WP_036757423.1">
    <property type="nucleotide sequence ID" value="NZ_JAGSGC010000007.1"/>
</dbReference>
<name>A0A066RKM3_9GAMM</name>
<reference evidence="1 2" key="1">
    <citation type="submission" date="2014-04" db="EMBL/GenBank/DDBJ databases">
        <title>Draft genome sequence of Photobacterium halotolerans S2753: a solonamide, ngercheumicin and holomycin producer.</title>
        <authorList>
            <person name="Machado H.R."/>
            <person name="Gram L."/>
        </authorList>
    </citation>
    <scope>NUCLEOTIDE SEQUENCE [LARGE SCALE GENOMIC DNA]</scope>
    <source>
        <strain evidence="1 2">S2753</strain>
    </source>
</reference>
<dbReference type="STRING" id="1654360.EA58_21455"/>
<evidence type="ECO:0000313" key="2">
    <source>
        <dbReference type="Proteomes" id="UP000027192"/>
    </source>
</evidence>
<dbReference type="AlphaFoldDB" id="A0A066RKM3"/>
<evidence type="ECO:0000313" key="1">
    <source>
        <dbReference type="EMBL" id="KDM89646.1"/>
    </source>
</evidence>
<accession>A0A066RKM3</accession>